<sequence length="238" mass="27896">MRQSKSWFTWVKKRPQKEVKENEPVTQRRGQKKHYTKNYFSRYLSYVKAYLKQPFPEFAHPQANNSFHGLTTILLISLFNTISLTAVANYFVSRYDWFANISILPNVSFTFTPWLFAIKTFFFLVISLWLLPVVIHCFKKIIYKEETDSAIWLSEFMGMNVFSLTLSFIGLLMALLAPLLFFVVILFLLIIQLVILNMAAVVSFTPYSNQRVIPLFYIILGAFFTNVLIEFILFSLIF</sequence>
<feature type="transmembrane region" description="Helical" evidence="1">
    <location>
        <begin position="215"/>
        <end position="237"/>
    </location>
</feature>
<feature type="transmembrane region" description="Helical" evidence="1">
    <location>
        <begin position="111"/>
        <end position="138"/>
    </location>
</feature>
<protein>
    <recommendedName>
        <fullName evidence="4">Yip1 domain-containing protein</fullName>
    </recommendedName>
</protein>
<dbReference type="Proteomes" id="UP000243884">
    <property type="component" value="Unassembled WGS sequence"/>
</dbReference>
<accession>A0A1W1YFC9</accession>
<keyword evidence="3" id="KW-1185">Reference proteome</keyword>
<evidence type="ECO:0000313" key="2">
    <source>
        <dbReference type="EMBL" id="SMC34488.1"/>
    </source>
</evidence>
<reference evidence="3" key="1">
    <citation type="submission" date="2017-04" db="EMBL/GenBank/DDBJ databases">
        <authorList>
            <person name="Varghese N."/>
            <person name="Submissions S."/>
        </authorList>
    </citation>
    <scope>NUCLEOTIDE SEQUENCE [LARGE SCALE GENOMIC DNA]</scope>
    <source>
        <strain evidence="3">DSM 21500</strain>
    </source>
</reference>
<evidence type="ECO:0000313" key="3">
    <source>
        <dbReference type="Proteomes" id="UP000243884"/>
    </source>
</evidence>
<keyword evidence="1" id="KW-1133">Transmembrane helix</keyword>
<name>A0A1W1YFC9_9LACT</name>
<feature type="transmembrane region" description="Helical" evidence="1">
    <location>
        <begin position="179"/>
        <end position="203"/>
    </location>
</feature>
<keyword evidence="1" id="KW-0812">Transmembrane</keyword>
<organism evidence="2 3">
    <name type="scientific">Aerococcus suis</name>
    <dbReference type="NCBI Taxonomy" id="371602"/>
    <lineage>
        <taxon>Bacteria</taxon>
        <taxon>Bacillati</taxon>
        <taxon>Bacillota</taxon>
        <taxon>Bacilli</taxon>
        <taxon>Lactobacillales</taxon>
        <taxon>Aerococcaceae</taxon>
        <taxon>Aerococcus</taxon>
    </lineage>
</organism>
<evidence type="ECO:0000256" key="1">
    <source>
        <dbReference type="SAM" id="Phobius"/>
    </source>
</evidence>
<dbReference type="AlphaFoldDB" id="A0A1W1YFC9"/>
<feature type="transmembrane region" description="Helical" evidence="1">
    <location>
        <begin position="150"/>
        <end position="173"/>
    </location>
</feature>
<feature type="transmembrane region" description="Helical" evidence="1">
    <location>
        <begin position="70"/>
        <end position="91"/>
    </location>
</feature>
<gene>
    <name evidence="2" type="ORF">SAMN04487984_0625</name>
</gene>
<dbReference type="EMBL" id="FWXK01000002">
    <property type="protein sequence ID" value="SMC34488.1"/>
    <property type="molecule type" value="Genomic_DNA"/>
</dbReference>
<keyword evidence="1" id="KW-0472">Membrane</keyword>
<evidence type="ECO:0008006" key="4">
    <source>
        <dbReference type="Google" id="ProtNLM"/>
    </source>
</evidence>
<dbReference type="RefSeq" id="WP_084098413.1">
    <property type="nucleotide sequence ID" value="NZ_FWXK01000002.1"/>
</dbReference>
<proteinExistence type="predicted"/>
<dbReference type="OrthoDB" id="2134494at2"/>